<dbReference type="PANTHER" id="PTHR46564:SF1">
    <property type="entry name" value="TRANSPOSASE"/>
    <property type="match status" value="1"/>
</dbReference>
<dbReference type="Proteomes" id="UP000481153">
    <property type="component" value="Unassembled WGS sequence"/>
</dbReference>
<organism evidence="3 4">
    <name type="scientific">Aphanomyces euteiches</name>
    <dbReference type="NCBI Taxonomy" id="100861"/>
    <lineage>
        <taxon>Eukaryota</taxon>
        <taxon>Sar</taxon>
        <taxon>Stramenopiles</taxon>
        <taxon>Oomycota</taxon>
        <taxon>Saprolegniomycetes</taxon>
        <taxon>Saprolegniales</taxon>
        <taxon>Verrucalvaceae</taxon>
        <taxon>Aphanomyces</taxon>
    </lineage>
</organism>
<comment type="caution">
    <text evidence="3">The sequence shown here is derived from an EMBL/GenBank/DDBJ whole genome shotgun (WGS) entry which is preliminary data.</text>
</comment>
<dbReference type="InterPro" id="IPR025959">
    <property type="entry name" value="Winged_HTH_dom"/>
</dbReference>
<dbReference type="PANTHER" id="PTHR46564">
    <property type="entry name" value="TRANSPOSASE"/>
    <property type="match status" value="1"/>
</dbReference>
<dbReference type="GO" id="GO:0003676">
    <property type="term" value="F:nucleic acid binding"/>
    <property type="evidence" value="ECO:0007669"/>
    <property type="project" value="InterPro"/>
</dbReference>
<dbReference type="AlphaFoldDB" id="A0A6G0WJJ7"/>
<dbReference type="InterPro" id="IPR047655">
    <property type="entry name" value="Transpos_IS630-like"/>
</dbReference>
<dbReference type="InterPro" id="IPR038717">
    <property type="entry name" value="Tc1-like_DDE_dom"/>
</dbReference>
<dbReference type="EMBL" id="VJMJ01000198">
    <property type="protein sequence ID" value="KAF0727386.1"/>
    <property type="molecule type" value="Genomic_DNA"/>
</dbReference>
<sequence length="360" mass="42328">MILQQVKHQHASRNTIMHALFMYYFLGVKRTKIAHLLCKSVSTISNWIDRFETSADYQRKHTAVFKSFNEEHQAWVVDYYKHNPIAFLDKAKKSFEQQFKKYISVSTIWRIIHKHGYTWKVLERRAMQIRQDDIYRFFNELSSLNWSQYSIEFLDEVSFDSRGMLRKHGYAIKGQKLSFRGEFDRKPRVSLLCFINVTGVVQVFDTFGTFDRHAFVKCCATHAKQCSKYPGKGLIWILDGASIHCHEDIVYSLRSVGIVPIFLPAYCPFLNPIEYVFGLEKKAFRRHYKESSTKDLLQFILNIMTQFKNYDLSNIYRHCGYSVQGRFHFGKQLACISQSNDDTALDSLLDFIENDEGNNE</sequence>
<dbReference type="Gene3D" id="3.30.420.10">
    <property type="entry name" value="Ribonuclease H-like superfamily/Ribonuclease H"/>
    <property type="match status" value="1"/>
</dbReference>
<dbReference type="SUPFAM" id="SSF46689">
    <property type="entry name" value="Homeodomain-like"/>
    <property type="match status" value="1"/>
</dbReference>
<evidence type="ECO:0000259" key="2">
    <source>
        <dbReference type="Pfam" id="PF13592"/>
    </source>
</evidence>
<evidence type="ECO:0000259" key="1">
    <source>
        <dbReference type="Pfam" id="PF13358"/>
    </source>
</evidence>
<proteinExistence type="predicted"/>
<dbReference type="InterPro" id="IPR036397">
    <property type="entry name" value="RNaseH_sf"/>
</dbReference>
<dbReference type="VEuPathDB" id="FungiDB:AeMF1_001760"/>
<dbReference type="InterPro" id="IPR009057">
    <property type="entry name" value="Homeodomain-like_sf"/>
</dbReference>
<gene>
    <name evidence="3" type="ORF">Ae201684_014644</name>
</gene>
<dbReference type="Pfam" id="PF13592">
    <property type="entry name" value="HTH_33"/>
    <property type="match status" value="1"/>
</dbReference>
<keyword evidence="4" id="KW-1185">Reference proteome</keyword>
<feature type="domain" description="Tc1-like transposase DDE" evidence="1">
    <location>
        <begin position="153"/>
        <end position="293"/>
    </location>
</feature>
<accession>A0A6G0WJJ7</accession>
<name>A0A6G0WJJ7_9STRA</name>
<dbReference type="Pfam" id="PF13358">
    <property type="entry name" value="DDE_3"/>
    <property type="match status" value="1"/>
</dbReference>
<evidence type="ECO:0000313" key="3">
    <source>
        <dbReference type="EMBL" id="KAF0727386.1"/>
    </source>
</evidence>
<feature type="domain" description="Winged helix-turn helix" evidence="2">
    <location>
        <begin position="96"/>
        <end position="138"/>
    </location>
</feature>
<dbReference type="NCBIfam" id="NF033545">
    <property type="entry name" value="transpos_IS630"/>
    <property type="match status" value="1"/>
</dbReference>
<protein>
    <submittedName>
        <fullName evidence="3">Uncharacterized protein</fullName>
    </submittedName>
</protein>
<evidence type="ECO:0000313" key="4">
    <source>
        <dbReference type="Proteomes" id="UP000481153"/>
    </source>
</evidence>
<reference evidence="3 4" key="1">
    <citation type="submission" date="2019-07" db="EMBL/GenBank/DDBJ databases">
        <title>Genomics analysis of Aphanomyces spp. identifies a new class of oomycete effector associated with host adaptation.</title>
        <authorList>
            <person name="Gaulin E."/>
        </authorList>
    </citation>
    <scope>NUCLEOTIDE SEQUENCE [LARGE SCALE GENOMIC DNA]</scope>
    <source>
        <strain evidence="3 4">ATCC 201684</strain>
    </source>
</reference>